<dbReference type="Gene3D" id="3.20.20.100">
    <property type="entry name" value="NADP-dependent oxidoreductase domain"/>
    <property type="match status" value="1"/>
</dbReference>
<dbReference type="AlphaFoldDB" id="A0A1D2ADQ5"/>
<protein>
    <recommendedName>
        <fullName evidence="2">NADP-dependent oxidoreductase domain-containing protein</fullName>
    </recommendedName>
</protein>
<dbReference type="InterPro" id="IPR050791">
    <property type="entry name" value="Aldo-Keto_reductase"/>
</dbReference>
<keyword evidence="1" id="KW-0560">Oxidoreductase</keyword>
<feature type="non-terminal residue" evidence="3">
    <location>
        <position position="1"/>
    </location>
</feature>
<evidence type="ECO:0000313" key="3">
    <source>
        <dbReference type="EMBL" id="JAT77063.1"/>
    </source>
</evidence>
<evidence type="ECO:0000256" key="1">
    <source>
        <dbReference type="ARBA" id="ARBA00023002"/>
    </source>
</evidence>
<evidence type="ECO:0000259" key="2">
    <source>
        <dbReference type="Pfam" id="PF00248"/>
    </source>
</evidence>
<dbReference type="InterPro" id="IPR023210">
    <property type="entry name" value="NADP_OxRdtase_dom"/>
</dbReference>
<dbReference type="EMBL" id="GDKF01001559">
    <property type="protein sequence ID" value="JAT77063.1"/>
    <property type="molecule type" value="Transcribed_RNA"/>
</dbReference>
<organism evidence="3">
    <name type="scientific">Auxenochlorella protothecoides</name>
    <name type="common">Green microalga</name>
    <name type="synonym">Chlorella protothecoides</name>
    <dbReference type="NCBI Taxonomy" id="3075"/>
    <lineage>
        <taxon>Eukaryota</taxon>
        <taxon>Viridiplantae</taxon>
        <taxon>Chlorophyta</taxon>
        <taxon>core chlorophytes</taxon>
        <taxon>Trebouxiophyceae</taxon>
        <taxon>Chlorellales</taxon>
        <taxon>Chlorellaceae</taxon>
        <taxon>Auxenochlorella</taxon>
    </lineage>
</organism>
<dbReference type="SUPFAM" id="SSF51430">
    <property type="entry name" value="NAD(P)-linked oxidoreductase"/>
    <property type="match status" value="1"/>
</dbReference>
<dbReference type="PANTHER" id="PTHR43625">
    <property type="entry name" value="AFLATOXIN B1 ALDEHYDE REDUCTASE"/>
    <property type="match status" value="1"/>
</dbReference>
<dbReference type="Pfam" id="PF00248">
    <property type="entry name" value="Aldo_ket_red"/>
    <property type="match status" value="1"/>
</dbReference>
<dbReference type="GO" id="GO:0005737">
    <property type="term" value="C:cytoplasm"/>
    <property type="evidence" value="ECO:0007669"/>
    <property type="project" value="TreeGrafter"/>
</dbReference>
<sequence length="346" mass="36843">IVWNPRWSCTPIFLTILPRIGNHTATMSSLPTRTLGKGLKVSAIGFGAMSLTDGFYKSDVSEEGGIQVLHRAAELGVTLINTAVFYGAGVNETLIGKAFPPEKIESLVIATKWGLENDFSTDFSPAAARRAVEGSLKRTGKKAVDVLTLRGPLPEDYDLELVFKGVKALVDERLVKHVGLSEVTAEQIKAAHAIVPITLIELEWSLFSREAEDDIIPTARGLGIGFLAYSPLGRGILAGRFSSTAEIPEGDFRAAAQPRFQGENFAKNLALAEALRGVAGRKGVTPGQLALAWLLAQGDDVVPIPGTKSVKYLEQNVAAAGVRLTREELDEVEAAVPAGAAAGGRY</sequence>
<dbReference type="PANTHER" id="PTHR43625:SF40">
    <property type="entry name" value="ALDO-KETO REDUCTASE YAKC [NADP(+)]"/>
    <property type="match status" value="1"/>
</dbReference>
<proteinExistence type="predicted"/>
<feature type="domain" description="NADP-dependent oxidoreductase" evidence="2">
    <location>
        <begin position="43"/>
        <end position="335"/>
    </location>
</feature>
<gene>
    <name evidence="3" type="ORF">g.22355</name>
</gene>
<accession>A0A1D2ADQ5</accession>
<name>A0A1D2ADQ5_AUXPR</name>
<dbReference type="InterPro" id="IPR036812">
    <property type="entry name" value="NAD(P)_OxRdtase_dom_sf"/>
</dbReference>
<dbReference type="GO" id="GO:0016491">
    <property type="term" value="F:oxidoreductase activity"/>
    <property type="evidence" value="ECO:0007669"/>
    <property type="project" value="UniProtKB-KW"/>
</dbReference>
<reference evidence="3" key="1">
    <citation type="submission" date="2015-08" db="EMBL/GenBank/DDBJ databases">
        <authorList>
            <person name="Babu N.S."/>
            <person name="Beckwith C.J."/>
            <person name="Beseler K.G."/>
            <person name="Brison A."/>
            <person name="Carone J.V."/>
            <person name="Caskin T.P."/>
            <person name="Diamond M."/>
            <person name="Durham M.E."/>
            <person name="Foxe J.M."/>
            <person name="Go M."/>
            <person name="Henderson B.A."/>
            <person name="Jones I.B."/>
            <person name="McGettigan J.A."/>
            <person name="Micheletti S.J."/>
            <person name="Nasrallah M.E."/>
            <person name="Ortiz D."/>
            <person name="Piller C.R."/>
            <person name="Privatt S.R."/>
            <person name="Schneider S.L."/>
            <person name="Sharp S."/>
            <person name="Smith T.C."/>
            <person name="Stanton J.D."/>
            <person name="Ullery H.E."/>
            <person name="Wilson R.J."/>
            <person name="Serrano M.G."/>
            <person name="Buck G."/>
            <person name="Lee V."/>
            <person name="Wang Y."/>
            <person name="Carvalho R."/>
            <person name="Voegtly L."/>
            <person name="Shi R."/>
            <person name="Duckworth R."/>
            <person name="Johnson A."/>
            <person name="Loviza R."/>
            <person name="Walstead R."/>
            <person name="Shah Z."/>
            <person name="Kiflezghi M."/>
            <person name="Wade K."/>
            <person name="Ball S.L."/>
            <person name="Bradley K.W."/>
            <person name="Asai D.J."/>
            <person name="Bowman C.A."/>
            <person name="Russell D.A."/>
            <person name="Pope W.H."/>
            <person name="Jacobs-Sera D."/>
            <person name="Hendrix R.W."/>
            <person name="Hatfull G.F."/>
        </authorList>
    </citation>
    <scope>NUCLEOTIDE SEQUENCE</scope>
</reference>